<dbReference type="Gene3D" id="3.60.20.10">
    <property type="entry name" value="Glutamine Phosphoribosylpyrophosphate, subunit 1, domain 1"/>
    <property type="match status" value="1"/>
</dbReference>
<evidence type="ECO:0000313" key="5">
    <source>
        <dbReference type="Proteomes" id="UP000250257"/>
    </source>
</evidence>
<feature type="domain" description="Glutamine amidotransferase type-2" evidence="3">
    <location>
        <begin position="12"/>
        <end position="91"/>
    </location>
</feature>
<dbReference type="InterPro" id="IPR029055">
    <property type="entry name" value="Ntn_hydrolases_N"/>
</dbReference>
<name>A0A2X3JDU5_9LIST</name>
<dbReference type="EMBL" id="UAWT01000036">
    <property type="protein sequence ID" value="SQC71289.1"/>
    <property type="molecule type" value="Genomic_DNA"/>
</dbReference>
<keyword evidence="1 4" id="KW-0808">Transferase</keyword>
<sequence length="91" mass="9549">MLAEIKGLNEECGIFGVWNHPAAANITYYGLHSLQHRGQEGAGIVSTDGAVLRGHRNLGLLADVFKHGELDGLKGTGAIGHVRYATAAGKV</sequence>
<evidence type="ECO:0000313" key="4">
    <source>
        <dbReference type="EMBL" id="SQC71289.1"/>
    </source>
</evidence>
<evidence type="ECO:0000259" key="3">
    <source>
        <dbReference type="PROSITE" id="PS51278"/>
    </source>
</evidence>
<dbReference type="AlphaFoldDB" id="A0A2X3JDU5"/>
<dbReference type="Proteomes" id="UP000250257">
    <property type="component" value="Unassembled WGS sequence"/>
</dbReference>
<keyword evidence="2" id="KW-0315">Glutamine amidotransferase</keyword>
<keyword evidence="4" id="KW-0328">Glycosyltransferase</keyword>
<dbReference type="InterPro" id="IPR017932">
    <property type="entry name" value="GATase_2_dom"/>
</dbReference>
<dbReference type="PANTHER" id="PTHR11907">
    <property type="entry name" value="AMIDOPHOSPHORIBOSYLTRANSFERASE"/>
    <property type="match status" value="1"/>
</dbReference>
<gene>
    <name evidence="4" type="primary">purF_2</name>
    <name evidence="4" type="ORF">NCTC13940_02379</name>
</gene>
<reference evidence="4 5" key="1">
    <citation type="submission" date="2018-06" db="EMBL/GenBank/DDBJ databases">
        <authorList>
            <consortium name="Pathogen Informatics"/>
            <person name="Doyle S."/>
        </authorList>
    </citation>
    <scope>NUCLEOTIDE SEQUENCE [LARGE SCALE GENOMIC DNA]</scope>
    <source>
        <strain evidence="4 5">NCTC13940</strain>
    </source>
</reference>
<dbReference type="EC" id="2.4.2.14" evidence="4"/>
<evidence type="ECO:0000256" key="1">
    <source>
        <dbReference type="ARBA" id="ARBA00022679"/>
    </source>
</evidence>
<organism evidence="4 5">
    <name type="scientific">Listeria fleischmannii subsp. fleischmannii</name>
    <dbReference type="NCBI Taxonomy" id="1671902"/>
    <lineage>
        <taxon>Bacteria</taxon>
        <taxon>Bacillati</taxon>
        <taxon>Bacillota</taxon>
        <taxon>Bacilli</taxon>
        <taxon>Bacillales</taxon>
        <taxon>Listeriaceae</taxon>
        <taxon>Listeria</taxon>
    </lineage>
</organism>
<accession>A0A2X3JDU5</accession>
<dbReference type="SUPFAM" id="SSF56235">
    <property type="entry name" value="N-terminal nucleophile aminohydrolases (Ntn hydrolases)"/>
    <property type="match status" value="1"/>
</dbReference>
<evidence type="ECO:0000256" key="2">
    <source>
        <dbReference type="ARBA" id="ARBA00022962"/>
    </source>
</evidence>
<proteinExistence type="predicted"/>
<dbReference type="PROSITE" id="PS51278">
    <property type="entry name" value="GATASE_TYPE_2"/>
    <property type="match status" value="1"/>
</dbReference>
<dbReference type="GO" id="GO:0004044">
    <property type="term" value="F:amidophosphoribosyltransferase activity"/>
    <property type="evidence" value="ECO:0007669"/>
    <property type="project" value="UniProtKB-EC"/>
</dbReference>
<protein>
    <submittedName>
        <fullName evidence="4">Amidophosphoribosyltransferase</fullName>
        <ecNumber evidence="4">2.4.2.14</ecNumber>
    </submittedName>
</protein>